<feature type="transmembrane region" description="Helical" evidence="2">
    <location>
        <begin position="188"/>
        <end position="211"/>
    </location>
</feature>
<evidence type="ECO:0000313" key="4">
    <source>
        <dbReference type="EMBL" id="CAD7259441.1"/>
    </source>
</evidence>
<dbReference type="PROSITE" id="PS51034">
    <property type="entry name" value="ZP_2"/>
    <property type="match status" value="1"/>
</dbReference>
<sequence length="252" mass="27760">MNSSIHQESRDGLGFRVTDCVAHDGVGDSSQRLLDEVGCPLDELILPSLITTTETTDSEGSDVTGRASGSSHSRVQVAEAVFSAFKFPDRDSLHLRCTLQLCRGDCSEVECGREISNSSDVRRTARLKQGETDEVLERLEVFNSVEVLAPGIELDEMRDMGTTRETDFSAPVFASTGERAFCMSAPKMALAFGVLGLIFLCAVAVALCTLMRGRTNHYRRKLAMFGSEDTLVVQDSPFLGHRLQWPYVRVMR</sequence>
<accession>A0A7R9AS53</accession>
<dbReference type="InterPro" id="IPR001507">
    <property type="entry name" value="ZP_dom"/>
</dbReference>
<evidence type="ECO:0000259" key="3">
    <source>
        <dbReference type="PROSITE" id="PS51034"/>
    </source>
</evidence>
<gene>
    <name evidence="4" type="ORF">TSIB3V08_LOCUS3647</name>
</gene>
<protein>
    <recommendedName>
        <fullName evidence="3">ZP domain-containing protein</fullName>
    </recommendedName>
</protein>
<name>A0A7R9AS53_TIMSH</name>
<evidence type="ECO:0000256" key="1">
    <source>
        <dbReference type="SAM" id="MobiDB-lite"/>
    </source>
</evidence>
<proteinExistence type="predicted"/>
<dbReference type="InterPro" id="IPR055355">
    <property type="entry name" value="ZP-C"/>
</dbReference>
<feature type="domain" description="ZP" evidence="3">
    <location>
        <begin position="1"/>
        <end position="118"/>
    </location>
</feature>
<evidence type="ECO:0000256" key="2">
    <source>
        <dbReference type="SAM" id="Phobius"/>
    </source>
</evidence>
<dbReference type="PANTHER" id="PTHR46560">
    <property type="entry name" value="CYPHER, ISOFORM B"/>
    <property type="match status" value="1"/>
</dbReference>
<dbReference type="EMBL" id="OC001230">
    <property type="protein sequence ID" value="CAD7259441.1"/>
    <property type="molecule type" value="Genomic_DNA"/>
</dbReference>
<keyword evidence="2" id="KW-0812">Transmembrane</keyword>
<organism evidence="4">
    <name type="scientific">Timema shepardi</name>
    <name type="common">Walking stick</name>
    <dbReference type="NCBI Taxonomy" id="629360"/>
    <lineage>
        <taxon>Eukaryota</taxon>
        <taxon>Metazoa</taxon>
        <taxon>Ecdysozoa</taxon>
        <taxon>Arthropoda</taxon>
        <taxon>Hexapoda</taxon>
        <taxon>Insecta</taxon>
        <taxon>Pterygota</taxon>
        <taxon>Neoptera</taxon>
        <taxon>Polyneoptera</taxon>
        <taxon>Phasmatodea</taxon>
        <taxon>Timematodea</taxon>
        <taxon>Timematoidea</taxon>
        <taxon>Timematidae</taxon>
        <taxon>Timema</taxon>
    </lineage>
</organism>
<keyword evidence="2" id="KW-0472">Membrane</keyword>
<dbReference type="PANTHER" id="PTHR46560:SF5">
    <property type="entry name" value="CYPHER, ISOFORM B"/>
    <property type="match status" value="1"/>
</dbReference>
<dbReference type="AlphaFoldDB" id="A0A7R9AS53"/>
<reference evidence="4" key="1">
    <citation type="submission" date="2020-11" db="EMBL/GenBank/DDBJ databases">
        <authorList>
            <person name="Tran Van P."/>
        </authorList>
    </citation>
    <scope>NUCLEOTIDE SEQUENCE</scope>
</reference>
<dbReference type="Pfam" id="PF00100">
    <property type="entry name" value="Zona_pellucida"/>
    <property type="match status" value="1"/>
</dbReference>
<feature type="region of interest" description="Disordered" evidence="1">
    <location>
        <begin position="50"/>
        <end position="70"/>
    </location>
</feature>
<keyword evidence="2" id="KW-1133">Transmembrane helix</keyword>